<sequence length="70" mass="8135">MTFHAGFFISDCQFAKGFEDRGAAQALWVHCCLQQGNESSHFMLRNYSGFLIHHFDADIRFDEAFSRQGW</sequence>
<protein>
    <submittedName>
        <fullName evidence="1">Uncharacterized protein</fullName>
    </submittedName>
</protein>
<dbReference type="Proteomes" id="UP000215256">
    <property type="component" value="Chromosome 1"/>
</dbReference>
<dbReference type="OrthoDB" id="8451100at2"/>
<dbReference type="KEGG" id="och:CES85_0974"/>
<organism evidence="1 2">
    <name type="scientific">Ochrobactrum quorumnocens</name>
    <dbReference type="NCBI Taxonomy" id="271865"/>
    <lineage>
        <taxon>Bacteria</taxon>
        <taxon>Pseudomonadati</taxon>
        <taxon>Pseudomonadota</taxon>
        <taxon>Alphaproteobacteria</taxon>
        <taxon>Hyphomicrobiales</taxon>
        <taxon>Brucellaceae</taxon>
        <taxon>Brucella/Ochrobactrum group</taxon>
        <taxon>Ochrobactrum</taxon>
    </lineage>
</organism>
<reference evidence="1 2" key="1">
    <citation type="submission" date="2017-07" db="EMBL/GenBank/DDBJ databases">
        <title>Phylogenetic study on the rhizospheric bacterium Ochrobactrum sp. A44.</title>
        <authorList>
            <person name="Krzyzanowska D.M."/>
            <person name="Ossowicki A."/>
            <person name="Rajewska M."/>
            <person name="Maciag T."/>
            <person name="Kaczynski Z."/>
            <person name="Czerwicka M."/>
            <person name="Jafra S."/>
        </authorList>
    </citation>
    <scope>NUCLEOTIDE SEQUENCE [LARGE SCALE GENOMIC DNA]</scope>
    <source>
        <strain evidence="1 2">A44</strain>
    </source>
</reference>
<dbReference type="RefSeq" id="WP_157743458.1">
    <property type="nucleotide sequence ID" value="NZ_CP022604.1"/>
</dbReference>
<gene>
    <name evidence="1" type="ORF">CES85_0974</name>
</gene>
<proteinExistence type="predicted"/>
<evidence type="ECO:0000313" key="2">
    <source>
        <dbReference type="Proteomes" id="UP000215256"/>
    </source>
</evidence>
<dbReference type="EMBL" id="CP022604">
    <property type="protein sequence ID" value="ASV87318.1"/>
    <property type="molecule type" value="Genomic_DNA"/>
</dbReference>
<dbReference type="AlphaFoldDB" id="A0A248UKX0"/>
<evidence type="ECO:0000313" key="1">
    <source>
        <dbReference type="EMBL" id="ASV87318.1"/>
    </source>
</evidence>
<accession>A0A248UKX0</accession>
<name>A0A248UKX0_9HYPH</name>